<dbReference type="CDD" id="cd05254">
    <property type="entry name" value="dTDP_HR_like_SDR_e"/>
    <property type="match status" value="1"/>
</dbReference>
<organism evidence="8 9">
    <name type="scientific">Aquipseudomonas alcaligenes</name>
    <name type="common">Pseudomonas alcaligenes</name>
    <dbReference type="NCBI Taxonomy" id="43263"/>
    <lineage>
        <taxon>Bacteria</taxon>
        <taxon>Pseudomonadati</taxon>
        <taxon>Pseudomonadota</taxon>
        <taxon>Gammaproteobacteria</taxon>
        <taxon>Pseudomonadales</taxon>
        <taxon>Pseudomonadaceae</taxon>
        <taxon>Aquipseudomonas</taxon>
    </lineage>
</organism>
<comment type="similarity">
    <text evidence="2 6">Belongs to the dTDP-4-dehydrorhamnose reductase family.</text>
</comment>
<sequence>MRVLITGRHGQVSRELQAALSQHELLVLGHEQLDLADSEAIRQQVRALRPNLLINAAAHTAVDQAESEPELAFAINATAPGVLAEEAAALGVPLIHYSTDYVFDGSKDGAYGEDDATGPLGVYGRSKLAGEEAIRAVGGQHLILRTSWVYSLHGKNFLLTMQRLLQEREALRVVADQIGAPTWAGSIARATGELIQHWQASQAGPWGTYHLSGLGETSWFGFASAIAAQLRAQGKPCARLEPIPSSAYPTPAQRPLNSRLDCSRLQQAWNIRLPDWHAALLECLASPR</sequence>
<dbReference type="Proteomes" id="UP000744555">
    <property type="component" value="Unassembled WGS sequence"/>
</dbReference>
<evidence type="ECO:0000259" key="7">
    <source>
        <dbReference type="Pfam" id="PF04321"/>
    </source>
</evidence>
<evidence type="ECO:0000256" key="6">
    <source>
        <dbReference type="RuleBase" id="RU364082"/>
    </source>
</evidence>
<comment type="catalytic activity">
    <reaction evidence="5 6">
        <text>dTDP-beta-L-rhamnose + NADP(+) = dTDP-4-dehydro-beta-L-rhamnose + NADPH + H(+)</text>
        <dbReference type="Rhea" id="RHEA:21796"/>
        <dbReference type="ChEBI" id="CHEBI:15378"/>
        <dbReference type="ChEBI" id="CHEBI:57510"/>
        <dbReference type="ChEBI" id="CHEBI:57783"/>
        <dbReference type="ChEBI" id="CHEBI:58349"/>
        <dbReference type="ChEBI" id="CHEBI:62830"/>
        <dbReference type="EC" id="1.1.1.133"/>
    </reaction>
</comment>
<feature type="domain" description="RmlD-like substrate binding" evidence="7">
    <location>
        <begin position="1"/>
        <end position="285"/>
    </location>
</feature>
<name>A0ABR7S536_AQUAC</name>
<keyword evidence="6" id="KW-0560">Oxidoreductase</keyword>
<dbReference type="NCBIfam" id="TIGR01214">
    <property type="entry name" value="rmlD"/>
    <property type="match status" value="1"/>
</dbReference>
<comment type="pathway">
    <text evidence="1 6">Carbohydrate biosynthesis; dTDP-L-rhamnose biosynthesis.</text>
</comment>
<evidence type="ECO:0000313" key="8">
    <source>
        <dbReference type="EMBL" id="MBC9252593.1"/>
    </source>
</evidence>
<dbReference type="InterPro" id="IPR036291">
    <property type="entry name" value="NAD(P)-bd_dom_sf"/>
</dbReference>
<comment type="cofactor">
    <cofactor evidence="6">
        <name>Mg(2+)</name>
        <dbReference type="ChEBI" id="CHEBI:18420"/>
    </cofactor>
    <text evidence="6">Binds 1 Mg(2+) ion per monomer.</text>
</comment>
<evidence type="ECO:0000256" key="3">
    <source>
        <dbReference type="ARBA" id="ARBA00012929"/>
    </source>
</evidence>
<dbReference type="PANTHER" id="PTHR10491">
    <property type="entry name" value="DTDP-4-DEHYDRORHAMNOSE REDUCTASE"/>
    <property type="match status" value="1"/>
</dbReference>
<proteinExistence type="inferred from homology"/>
<dbReference type="SUPFAM" id="SSF51735">
    <property type="entry name" value="NAD(P)-binding Rossmann-fold domains"/>
    <property type="match status" value="1"/>
</dbReference>
<dbReference type="EMBL" id="LZEU01000001">
    <property type="protein sequence ID" value="MBC9252593.1"/>
    <property type="molecule type" value="Genomic_DNA"/>
</dbReference>
<dbReference type="RefSeq" id="WP_187808047.1">
    <property type="nucleotide sequence ID" value="NZ_LZEU01000001.1"/>
</dbReference>
<dbReference type="PANTHER" id="PTHR10491:SF4">
    <property type="entry name" value="METHIONINE ADENOSYLTRANSFERASE 2 SUBUNIT BETA"/>
    <property type="match status" value="1"/>
</dbReference>
<dbReference type="InterPro" id="IPR029903">
    <property type="entry name" value="RmlD-like-bd"/>
</dbReference>
<evidence type="ECO:0000256" key="5">
    <source>
        <dbReference type="ARBA" id="ARBA00048200"/>
    </source>
</evidence>
<dbReference type="Gene3D" id="3.90.25.10">
    <property type="entry name" value="UDP-galactose 4-epimerase, domain 1"/>
    <property type="match status" value="1"/>
</dbReference>
<reference evidence="8 9" key="1">
    <citation type="submission" date="2016-06" db="EMBL/GenBank/DDBJ databases">
        <authorList>
            <person name="Ramos C."/>
            <person name="Pintado A."/>
            <person name="Crespo-Gomez J.I."/>
        </authorList>
    </citation>
    <scope>NUCLEOTIDE SEQUENCE [LARGE SCALE GENOMIC DNA]</scope>
    <source>
        <strain evidence="8 9">AVO110</strain>
    </source>
</reference>
<keyword evidence="9" id="KW-1185">Reference proteome</keyword>
<evidence type="ECO:0000256" key="2">
    <source>
        <dbReference type="ARBA" id="ARBA00010944"/>
    </source>
</evidence>
<accession>A0ABR7S536</accession>
<comment type="caution">
    <text evidence="8">The sequence shown here is derived from an EMBL/GenBank/DDBJ whole genome shotgun (WGS) entry which is preliminary data.</text>
</comment>
<comment type="function">
    <text evidence="6">Catalyzes the reduction of dTDP-6-deoxy-L-lyxo-4-hexulose to yield dTDP-L-rhamnose.</text>
</comment>
<evidence type="ECO:0000313" key="9">
    <source>
        <dbReference type="Proteomes" id="UP000744555"/>
    </source>
</evidence>
<dbReference type="Pfam" id="PF04321">
    <property type="entry name" value="RmlD_sub_bind"/>
    <property type="match status" value="1"/>
</dbReference>
<dbReference type="EC" id="1.1.1.133" evidence="3 6"/>
<evidence type="ECO:0000256" key="1">
    <source>
        <dbReference type="ARBA" id="ARBA00004781"/>
    </source>
</evidence>
<keyword evidence="6" id="KW-0521">NADP</keyword>
<evidence type="ECO:0000256" key="4">
    <source>
        <dbReference type="ARBA" id="ARBA00017099"/>
    </source>
</evidence>
<protein>
    <recommendedName>
        <fullName evidence="4 6">dTDP-4-dehydrorhamnose reductase</fullName>
        <ecNumber evidence="3 6">1.1.1.133</ecNumber>
    </recommendedName>
</protein>
<gene>
    <name evidence="8" type="ORF">A9179_20200</name>
</gene>
<dbReference type="InterPro" id="IPR005913">
    <property type="entry name" value="dTDP_dehydrorham_reduct"/>
</dbReference>
<dbReference type="Gene3D" id="3.40.50.720">
    <property type="entry name" value="NAD(P)-binding Rossmann-like Domain"/>
    <property type="match status" value="1"/>
</dbReference>